<comment type="caution">
    <text evidence="1">The sequence shown here is derived from an EMBL/GenBank/DDBJ whole genome shotgun (WGS) entry which is preliminary data.</text>
</comment>
<dbReference type="EMBL" id="BMAW01033385">
    <property type="protein sequence ID" value="GFU29983.1"/>
    <property type="molecule type" value="Genomic_DNA"/>
</dbReference>
<gene>
    <name evidence="1" type="ORF">NPIL_514261</name>
</gene>
<accession>A0A8X6QSR4</accession>
<evidence type="ECO:0000313" key="2">
    <source>
        <dbReference type="Proteomes" id="UP000887013"/>
    </source>
</evidence>
<dbReference type="Proteomes" id="UP000887013">
    <property type="component" value="Unassembled WGS sequence"/>
</dbReference>
<proteinExistence type="predicted"/>
<organism evidence="1 2">
    <name type="scientific">Nephila pilipes</name>
    <name type="common">Giant wood spider</name>
    <name type="synonym">Nephila maculata</name>
    <dbReference type="NCBI Taxonomy" id="299642"/>
    <lineage>
        <taxon>Eukaryota</taxon>
        <taxon>Metazoa</taxon>
        <taxon>Ecdysozoa</taxon>
        <taxon>Arthropoda</taxon>
        <taxon>Chelicerata</taxon>
        <taxon>Arachnida</taxon>
        <taxon>Araneae</taxon>
        <taxon>Araneomorphae</taxon>
        <taxon>Entelegynae</taxon>
        <taxon>Araneoidea</taxon>
        <taxon>Nephilidae</taxon>
        <taxon>Nephila</taxon>
    </lineage>
</organism>
<dbReference type="OrthoDB" id="422540at2759"/>
<keyword evidence="2" id="KW-1185">Reference proteome</keyword>
<name>A0A8X6QSR4_NEPPI</name>
<protein>
    <submittedName>
        <fullName evidence="1">Uncharacterized protein</fullName>
    </submittedName>
</protein>
<evidence type="ECO:0000313" key="1">
    <source>
        <dbReference type="EMBL" id="GFU29983.1"/>
    </source>
</evidence>
<dbReference type="AlphaFoldDB" id="A0A8X6QSR4"/>
<reference evidence="1" key="1">
    <citation type="submission" date="2020-08" db="EMBL/GenBank/DDBJ databases">
        <title>Multicomponent nature underlies the extraordinary mechanical properties of spider dragline silk.</title>
        <authorList>
            <person name="Kono N."/>
            <person name="Nakamura H."/>
            <person name="Mori M."/>
            <person name="Yoshida Y."/>
            <person name="Ohtoshi R."/>
            <person name="Malay A.D."/>
            <person name="Moran D.A.P."/>
            <person name="Tomita M."/>
            <person name="Numata K."/>
            <person name="Arakawa K."/>
        </authorList>
    </citation>
    <scope>NUCLEOTIDE SEQUENCE</scope>
</reference>
<sequence length="130" mass="15018">MKIGLQPPYEDPYKIVNRTETVFRILMHGKEFSVSVDRLKHTYVPKELVDIPAVVRRKEKVLSELNEVLDTGEKNSAGSSSRQKNHFSFQQQNKVQPQVYIKSLLSLVVVGLPVDIVVCCIRRRIQEKRE</sequence>